<comment type="caution">
    <text evidence="3">The sequence shown here is derived from an EMBL/GenBank/DDBJ whole genome shotgun (WGS) entry which is preliminary data.</text>
</comment>
<reference evidence="3 4" key="1">
    <citation type="submission" date="2018-03" db="EMBL/GenBank/DDBJ databases">
        <title>Bioinformatic expansion and discovery of thiopeptide antibiotics.</title>
        <authorList>
            <person name="Schwalen C.J."/>
            <person name="Hudson G.A."/>
            <person name="Mitchell D.A."/>
        </authorList>
    </citation>
    <scope>NUCLEOTIDE SEQUENCE [LARGE SCALE GENOMIC DNA]</scope>
    <source>
        <strain evidence="3 4">NRRL 8041</strain>
    </source>
</reference>
<sequence>MNETAAYALALVLIGGPLAMLAPFVIARRLVDQHGDQVADNVAHFPHLDTTPATTRKEHSHR</sequence>
<keyword evidence="2" id="KW-0812">Transmembrane</keyword>
<feature type="region of interest" description="Disordered" evidence="1">
    <location>
        <begin position="42"/>
        <end position="62"/>
    </location>
</feature>
<dbReference type="OrthoDB" id="3404790at2"/>
<organism evidence="3 4">
    <name type="scientific">Micromonospora arborensis</name>
    <dbReference type="NCBI Taxonomy" id="2116518"/>
    <lineage>
        <taxon>Bacteria</taxon>
        <taxon>Bacillati</taxon>
        <taxon>Actinomycetota</taxon>
        <taxon>Actinomycetes</taxon>
        <taxon>Micromonosporales</taxon>
        <taxon>Micromonosporaceae</taxon>
        <taxon>Micromonospora</taxon>
    </lineage>
</organism>
<proteinExistence type="predicted"/>
<feature type="transmembrane region" description="Helical" evidence="2">
    <location>
        <begin position="6"/>
        <end position="27"/>
    </location>
</feature>
<dbReference type="EMBL" id="PYBV01000005">
    <property type="protein sequence ID" value="PYC75191.1"/>
    <property type="molecule type" value="Genomic_DNA"/>
</dbReference>
<gene>
    <name evidence="3" type="ORF">C7C45_04800</name>
</gene>
<evidence type="ECO:0000256" key="1">
    <source>
        <dbReference type="SAM" id="MobiDB-lite"/>
    </source>
</evidence>
<keyword evidence="2" id="KW-0472">Membrane</keyword>
<name>A0A318NR70_9ACTN</name>
<dbReference type="AlphaFoldDB" id="A0A318NR70"/>
<dbReference type="Proteomes" id="UP000248333">
    <property type="component" value="Unassembled WGS sequence"/>
</dbReference>
<accession>A0A318NR70</accession>
<dbReference type="RefSeq" id="WP_110562396.1">
    <property type="nucleotide sequence ID" value="NZ_PYBV01000005.1"/>
</dbReference>
<keyword evidence="2" id="KW-1133">Transmembrane helix</keyword>
<protein>
    <submittedName>
        <fullName evidence="3">Uncharacterized protein</fullName>
    </submittedName>
</protein>
<evidence type="ECO:0000313" key="3">
    <source>
        <dbReference type="EMBL" id="PYC75191.1"/>
    </source>
</evidence>
<keyword evidence="4" id="KW-1185">Reference proteome</keyword>
<evidence type="ECO:0000256" key="2">
    <source>
        <dbReference type="SAM" id="Phobius"/>
    </source>
</evidence>
<evidence type="ECO:0000313" key="4">
    <source>
        <dbReference type="Proteomes" id="UP000248333"/>
    </source>
</evidence>